<keyword evidence="3" id="KW-0238">DNA-binding</keyword>
<evidence type="ECO:0000256" key="4">
    <source>
        <dbReference type="ARBA" id="ARBA00023163"/>
    </source>
</evidence>
<dbReference type="SUPFAM" id="SSF101936">
    <property type="entry name" value="DNA-binding pseudobarrel domain"/>
    <property type="match status" value="1"/>
</dbReference>
<gene>
    <name evidence="7" type="ORF">HanXRQr2_Chr14g0667831</name>
</gene>
<organism evidence="7 8">
    <name type="scientific">Helianthus annuus</name>
    <name type="common">Common sunflower</name>
    <dbReference type="NCBI Taxonomy" id="4232"/>
    <lineage>
        <taxon>Eukaryota</taxon>
        <taxon>Viridiplantae</taxon>
        <taxon>Streptophyta</taxon>
        <taxon>Embryophyta</taxon>
        <taxon>Tracheophyta</taxon>
        <taxon>Spermatophyta</taxon>
        <taxon>Magnoliopsida</taxon>
        <taxon>eudicotyledons</taxon>
        <taxon>Gunneridae</taxon>
        <taxon>Pentapetalae</taxon>
        <taxon>asterids</taxon>
        <taxon>campanulids</taxon>
        <taxon>Asterales</taxon>
        <taxon>Asteraceae</taxon>
        <taxon>Asteroideae</taxon>
        <taxon>Heliantheae alliance</taxon>
        <taxon>Heliantheae</taxon>
        <taxon>Helianthus</taxon>
    </lineage>
</organism>
<dbReference type="EMBL" id="MNCJ02000329">
    <property type="protein sequence ID" value="KAF5771195.1"/>
    <property type="molecule type" value="Genomic_DNA"/>
</dbReference>
<dbReference type="AlphaFoldDB" id="A0A9K3EC42"/>
<accession>A0A9K3EC42</accession>
<dbReference type="Gramene" id="mRNA:HanXRQr2_Chr14g0667831">
    <property type="protein sequence ID" value="mRNA:HanXRQr2_Chr14g0667831"/>
    <property type="gene ID" value="HanXRQr2_Chr14g0667831"/>
</dbReference>
<evidence type="ECO:0000256" key="6">
    <source>
        <dbReference type="SAM" id="MobiDB-lite"/>
    </source>
</evidence>
<keyword evidence="2" id="KW-0805">Transcription regulation</keyword>
<keyword evidence="8" id="KW-1185">Reference proteome</keyword>
<comment type="caution">
    <text evidence="7">The sequence shown here is derived from an EMBL/GenBank/DDBJ whole genome shotgun (WGS) entry which is preliminary data.</text>
</comment>
<keyword evidence="5" id="KW-0539">Nucleus</keyword>
<evidence type="ECO:0000313" key="8">
    <source>
        <dbReference type="Proteomes" id="UP000215914"/>
    </source>
</evidence>
<dbReference type="GO" id="GO:0005634">
    <property type="term" value="C:nucleus"/>
    <property type="evidence" value="ECO:0007669"/>
    <property type="project" value="UniProtKB-SubCell"/>
</dbReference>
<reference evidence="7" key="1">
    <citation type="journal article" date="2017" name="Nature">
        <title>The sunflower genome provides insights into oil metabolism, flowering and Asterid evolution.</title>
        <authorList>
            <person name="Badouin H."/>
            <person name="Gouzy J."/>
            <person name="Grassa C.J."/>
            <person name="Murat F."/>
            <person name="Staton S.E."/>
            <person name="Cottret L."/>
            <person name="Lelandais-Briere C."/>
            <person name="Owens G.L."/>
            <person name="Carrere S."/>
            <person name="Mayjonade B."/>
            <person name="Legrand L."/>
            <person name="Gill N."/>
            <person name="Kane N.C."/>
            <person name="Bowers J.E."/>
            <person name="Hubner S."/>
            <person name="Bellec A."/>
            <person name="Berard A."/>
            <person name="Berges H."/>
            <person name="Blanchet N."/>
            <person name="Boniface M.C."/>
            <person name="Brunel D."/>
            <person name="Catrice O."/>
            <person name="Chaidir N."/>
            <person name="Claudel C."/>
            <person name="Donnadieu C."/>
            <person name="Faraut T."/>
            <person name="Fievet G."/>
            <person name="Helmstetter N."/>
            <person name="King M."/>
            <person name="Knapp S.J."/>
            <person name="Lai Z."/>
            <person name="Le Paslier M.C."/>
            <person name="Lippi Y."/>
            <person name="Lorenzon L."/>
            <person name="Mandel J.R."/>
            <person name="Marage G."/>
            <person name="Marchand G."/>
            <person name="Marquand E."/>
            <person name="Bret-Mestries E."/>
            <person name="Morien E."/>
            <person name="Nambeesan S."/>
            <person name="Nguyen T."/>
            <person name="Pegot-Espagnet P."/>
            <person name="Pouilly N."/>
            <person name="Raftis F."/>
            <person name="Sallet E."/>
            <person name="Schiex T."/>
            <person name="Thomas J."/>
            <person name="Vandecasteele C."/>
            <person name="Vares D."/>
            <person name="Vear F."/>
            <person name="Vautrin S."/>
            <person name="Crespi M."/>
            <person name="Mangin B."/>
            <person name="Burke J.M."/>
            <person name="Salse J."/>
            <person name="Munos S."/>
            <person name="Vincourt P."/>
            <person name="Rieseberg L.H."/>
            <person name="Langlade N.B."/>
        </authorList>
    </citation>
    <scope>NUCLEOTIDE SEQUENCE</scope>
    <source>
        <tissue evidence="7">Leaves</tissue>
    </source>
</reference>
<dbReference type="Proteomes" id="UP000215914">
    <property type="component" value="Unassembled WGS sequence"/>
</dbReference>
<protein>
    <submittedName>
        <fullName evidence="7">Transcription factor B3-Domain family</fullName>
    </submittedName>
</protein>
<comment type="subcellular location">
    <subcellularLocation>
        <location evidence="1">Nucleus</location>
    </subcellularLocation>
</comment>
<evidence type="ECO:0000313" key="7">
    <source>
        <dbReference type="EMBL" id="KAF5771195.1"/>
    </source>
</evidence>
<evidence type="ECO:0000256" key="3">
    <source>
        <dbReference type="ARBA" id="ARBA00023125"/>
    </source>
</evidence>
<dbReference type="Gene3D" id="2.40.330.10">
    <property type="entry name" value="DNA-binding pseudobarrel domain"/>
    <property type="match status" value="1"/>
</dbReference>
<evidence type="ECO:0000256" key="1">
    <source>
        <dbReference type="ARBA" id="ARBA00004123"/>
    </source>
</evidence>
<feature type="compositionally biased region" description="Acidic residues" evidence="6">
    <location>
        <begin position="23"/>
        <end position="35"/>
    </location>
</feature>
<dbReference type="InterPro" id="IPR015300">
    <property type="entry name" value="DNA-bd_pseudobarrel_sf"/>
</dbReference>
<feature type="region of interest" description="Disordered" evidence="6">
    <location>
        <begin position="1"/>
        <end position="35"/>
    </location>
</feature>
<feature type="compositionally biased region" description="Basic and acidic residues" evidence="6">
    <location>
        <begin position="7"/>
        <end position="17"/>
    </location>
</feature>
<evidence type="ECO:0000256" key="2">
    <source>
        <dbReference type="ARBA" id="ARBA00023015"/>
    </source>
</evidence>
<sequence length="137" mass="15819">MASASNERNKQKKEKEVIMLTDSDSEEPFTSESIDWDAPEPNIIWMPSSCSRFRISTKVAKAMGIDRCRTVTIQNMRGVETTLNVSAEPKRGKKKNRFSVLGWPAWVRENNIKNGYLCVLEWYDDMPTLFVRDVIKE</sequence>
<proteinExistence type="predicted"/>
<name>A0A9K3EC42_HELAN</name>
<dbReference type="GO" id="GO:0003677">
    <property type="term" value="F:DNA binding"/>
    <property type="evidence" value="ECO:0007669"/>
    <property type="project" value="UniProtKB-KW"/>
</dbReference>
<keyword evidence="4" id="KW-0804">Transcription</keyword>
<evidence type="ECO:0000256" key="5">
    <source>
        <dbReference type="ARBA" id="ARBA00023242"/>
    </source>
</evidence>
<reference evidence="7" key="2">
    <citation type="submission" date="2020-06" db="EMBL/GenBank/DDBJ databases">
        <title>Helianthus annuus Genome sequencing and assembly Release 2.</title>
        <authorList>
            <person name="Gouzy J."/>
            <person name="Langlade N."/>
            <person name="Munos S."/>
        </authorList>
    </citation>
    <scope>NUCLEOTIDE SEQUENCE</scope>
    <source>
        <tissue evidence="7">Leaves</tissue>
    </source>
</reference>